<organism evidence="3 4">
    <name type="scientific">Talaromyces proteolyticus</name>
    <dbReference type="NCBI Taxonomy" id="1131652"/>
    <lineage>
        <taxon>Eukaryota</taxon>
        <taxon>Fungi</taxon>
        <taxon>Dikarya</taxon>
        <taxon>Ascomycota</taxon>
        <taxon>Pezizomycotina</taxon>
        <taxon>Eurotiomycetes</taxon>
        <taxon>Eurotiomycetidae</taxon>
        <taxon>Eurotiales</taxon>
        <taxon>Trichocomaceae</taxon>
        <taxon>Talaromyces</taxon>
        <taxon>Talaromyces sect. Bacilispori</taxon>
    </lineage>
</organism>
<dbReference type="InterPro" id="IPR018306">
    <property type="entry name" value="Phage_T5_Orf172_DNA-bd"/>
</dbReference>
<evidence type="ECO:0000256" key="1">
    <source>
        <dbReference type="SAM" id="Phobius"/>
    </source>
</evidence>
<keyword evidence="1" id="KW-1133">Transmembrane helix</keyword>
<keyword evidence="1" id="KW-0472">Membrane</keyword>
<dbReference type="SMART" id="SM00974">
    <property type="entry name" value="T5orf172"/>
    <property type="match status" value="1"/>
</dbReference>
<evidence type="ECO:0000313" key="3">
    <source>
        <dbReference type="EMBL" id="KAH8705832.1"/>
    </source>
</evidence>
<protein>
    <recommendedName>
        <fullName evidence="2">Bacteriophage T5 Orf172 DNA-binding domain-containing protein</fullName>
    </recommendedName>
</protein>
<dbReference type="RefSeq" id="XP_046078453.1">
    <property type="nucleotide sequence ID" value="XM_046219690.1"/>
</dbReference>
<dbReference type="Proteomes" id="UP001201262">
    <property type="component" value="Unassembled WGS sequence"/>
</dbReference>
<dbReference type="Pfam" id="PF10544">
    <property type="entry name" value="T5orf172"/>
    <property type="match status" value="1"/>
</dbReference>
<dbReference type="EMBL" id="JAJTJA010000001">
    <property type="protein sequence ID" value="KAH8705832.1"/>
    <property type="molecule type" value="Genomic_DNA"/>
</dbReference>
<gene>
    <name evidence="3" type="ORF">BGW36DRAFT_422370</name>
</gene>
<keyword evidence="4" id="KW-1185">Reference proteome</keyword>
<comment type="caution">
    <text evidence="3">The sequence shown here is derived from an EMBL/GenBank/DDBJ whole genome shotgun (WGS) entry which is preliminary data.</text>
</comment>
<reference evidence="3" key="1">
    <citation type="submission" date="2021-12" db="EMBL/GenBank/DDBJ databases">
        <title>Convergent genome expansion in fungi linked to evolution of root-endophyte symbiosis.</title>
        <authorList>
            <consortium name="DOE Joint Genome Institute"/>
            <person name="Ke Y.-H."/>
            <person name="Bonito G."/>
            <person name="Liao H.-L."/>
            <person name="Looney B."/>
            <person name="Rojas-Flechas A."/>
            <person name="Nash J."/>
            <person name="Hameed K."/>
            <person name="Schadt C."/>
            <person name="Martin F."/>
            <person name="Crous P.W."/>
            <person name="Miettinen O."/>
            <person name="Magnuson J.K."/>
            <person name="Labbe J."/>
            <person name="Jacobson D."/>
            <person name="Doktycz M.J."/>
            <person name="Veneault-Fourrey C."/>
            <person name="Kuo A."/>
            <person name="Mondo S."/>
            <person name="Calhoun S."/>
            <person name="Riley R."/>
            <person name="Ohm R."/>
            <person name="LaButti K."/>
            <person name="Andreopoulos B."/>
            <person name="Pangilinan J."/>
            <person name="Nolan M."/>
            <person name="Tritt A."/>
            <person name="Clum A."/>
            <person name="Lipzen A."/>
            <person name="Daum C."/>
            <person name="Barry K."/>
            <person name="Grigoriev I.V."/>
            <person name="Vilgalys R."/>
        </authorList>
    </citation>
    <scope>NUCLEOTIDE SEQUENCE</scope>
    <source>
        <strain evidence="3">PMI_201</strain>
    </source>
</reference>
<dbReference type="GeneID" id="70249977"/>
<name>A0AAD4L4I9_9EURO</name>
<keyword evidence="1" id="KW-0812">Transmembrane</keyword>
<proteinExistence type="predicted"/>
<dbReference type="AlphaFoldDB" id="A0AAD4L4I9"/>
<feature type="domain" description="Bacteriophage T5 Orf172 DNA-binding" evidence="2">
    <location>
        <begin position="130"/>
        <end position="241"/>
    </location>
</feature>
<evidence type="ECO:0000313" key="4">
    <source>
        <dbReference type="Proteomes" id="UP001201262"/>
    </source>
</evidence>
<feature type="transmembrane region" description="Helical" evidence="1">
    <location>
        <begin position="327"/>
        <end position="356"/>
    </location>
</feature>
<accession>A0AAD4L4I9</accession>
<sequence length="365" mass="42174">MKKSRLLHGTSFSSPLLYPTLPNDESWLRKSPNIVTESPNTEKDLSQCIEILTDSIDAEVTHIPYSPTPTSTSRHHHRNFAVSVENDFITFKEQIEETDIETKIYRKLIDGPGQLKSPQILGRLYCALRKQSPGYTKIGWTTDDLKERMNQLSPKSRFGTLKATASVVFVHFKLAERVVHLELWNQRKESKFAGDRGEHSYNGEERGTGTAVRISKRTLEQGRTEWFKIEGNDANEVCAKWVNWLRQCEPYNQDGKLKAFWESWFTRQIKTDPYCSSKHRSLHLRWKALLNPTRSEVCLHYMAEMWTAAGQFHAWARANRRSVCWTVLFFLCFGFVYAPGIPLGFAVLLNIFILSLDNNAAKRKR</sequence>
<evidence type="ECO:0000259" key="2">
    <source>
        <dbReference type="SMART" id="SM00974"/>
    </source>
</evidence>